<evidence type="ECO:0000259" key="6">
    <source>
        <dbReference type="PROSITE" id="PS50045"/>
    </source>
</evidence>
<evidence type="ECO:0000256" key="3">
    <source>
        <dbReference type="ARBA" id="ARBA00023015"/>
    </source>
</evidence>
<accession>A0ABW5RWY9</accession>
<evidence type="ECO:0000313" key="7">
    <source>
        <dbReference type="EMBL" id="MFD2682654.1"/>
    </source>
</evidence>
<dbReference type="CDD" id="cd00009">
    <property type="entry name" value="AAA"/>
    <property type="match status" value="1"/>
</dbReference>
<dbReference type="Proteomes" id="UP001597506">
    <property type="component" value="Unassembled WGS sequence"/>
</dbReference>
<dbReference type="EMBL" id="JBHUMF010000031">
    <property type="protein sequence ID" value="MFD2682654.1"/>
    <property type="molecule type" value="Genomic_DNA"/>
</dbReference>
<dbReference type="InterPro" id="IPR025662">
    <property type="entry name" value="Sigma_54_int_dom_ATP-bd_1"/>
</dbReference>
<dbReference type="InterPro" id="IPR029016">
    <property type="entry name" value="GAF-like_dom_sf"/>
</dbReference>
<keyword evidence="5" id="KW-0804">Transcription</keyword>
<feature type="domain" description="Sigma-54 factor interaction" evidence="6">
    <location>
        <begin position="355"/>
        <end position="576"/>
    </location>
</feature>
<dbReference type="Gene3D" id="1.10.8.60">
    <property type="match status" value="1"/>
</dbReference>
<keyword evidence="4" id="KW-0238">DNA-binding</keyword>
<dbReference type="InterPro" id="IPR003593">
    <property type="entry name" value="AAA+_ATPase"/>
</dbReference>
<dbReference type="Pfam" id="PF25601">
    <property type="entry name" value="AAA_lid_14"/>
    <property type="match status" value="1"/>
</dbReference>
<dbReference type="Pfam" id="PF01590">
    <property type="entry name" value="GAF"/>
    <property type="match status" value="1"/>
</dbReference>
<dbReference type="PROSITE" id="PS00675">
    <property type="entry name" value="SIGMA54_INTERACT_1"/>
    <property type="match status" value="1"/>
</dbReference>
<keyword evidence="8" id="KW-1185">Reference proteome</keyword>
<dbReference type="InterPro" id="IPR002078">
    <property type="entry name" value="Sigma_54_int"/>
</dbReference>
<dbReference type="PROSITE" id="PS50045">
    <property type="entry name" value="SIGMA54_INTERACT_4"/>
    <property type="match status" value="1"/>
</dbReference>
<dbReference type="InterPro" id="IPR058031">
    <property type="entry name" value="AAA_lid_NorR"/>
</dbReference>
<dbReference type="InterPro" id="IPR003018">
    <property type="entry name" value="GAF"/>
</dbReference>
<dbReference type="Gene3D" id="3.30.450.40">
    <property type="match status" value="1"/>
</dbReference>
<keyword evidence="1" id="KW-0547">Nucleotide-binding</keyword>
<dbReference type="Pfam" id="PF13188">
    <property type="entry name" value="PAS_8"/>
    <property type="match status" value="1"/>
</dbReference>
<dbReference type="PANTHER" id="PTHR32071:SF57">
    <property type="entry name" value="C4-DICARBOXYLATE TRANSPORT TRANSCRIPTIONAL REGULATORY PROTEIN DCTD"/>
    <property type="match status" value="1"/>
</dbReference>
<protein>
    <submittedName>
        <fullName evidence="7">Sigma-54-dependent Fis family transcriptional regulator</fullName>
    </submittedName>
</protein>
<evidence type="ECO:0000256" key="4">
    <source>
        <dbReference type="ARBA" id="ARBA00023125"/>
    </source>
</evidence>
<dbReference type="PANTHER" id="PTHR32071">
    <property type="entry name" value="TRANSCRIPTIONAL REGULATORY PROTEIN"/>
    <property type="match status" value="1"/>
</dbReference>
<evidence type="ECO:0000256" key="2">
    <source>
        <dbReference type="ARBA" id="ARBA00022840"/>
    </source>
</evidence>
<dbReference type="Pfam" id="PF00158">
    <property type="entry name" value="Sigma54_activat"/>
    <property type="match status" value="1"/>
</dbReference>
<dbReference type="InterPro" id="IPR035965">
    <property type="entry name" value="PAS-like_dom_sf"/>
</dbReference>
<dbReference type="InterPro" id="IPR000014">
    <property type="entry name" value="PAS"/>
</dbReference>
<dbReference type="Gene3D" id="3.40.50.300">
    <property type="entry name" value="P-loop containing nucleotide triphosphate hydrolases"/>
    <property type="match status" value="1"/>
</dbReference>
<dbReference type="Gene3D" id="1.10.10.60">
    <property type="entry name" value="Homeodomain-like"/>
    <property type="match status" value="1"/>
</dbReference>
<evidence type="ECO:0000256" key="5">
    <source>
        <dbReference type="ARBA" id="ARBA00023163"/>
    </source>
</evidence>
<dbReference type="Gene3D" id="3.30.450.20">
    <property type="entry name" value="PAS domain"/>
    <property type="match status" value="1"/>
</dbReference>
<organism evidence="7 8">
    <name type="scientific">Bacillus seohaeanensis</name>
    <dbReference type="NCBI Taxonomy" id="284580"/>
    <lineage>
        <taxon>Bacteria</taxon>
        <taxon>Bacillati</taxon>
        <taxon>Bacillota</taxon>
        <taxon>Bacilli</taxon>
        <taxon>Bacillales</taxon>
        <taxon>Bacillaceae</taxon>
        <taxon>Bacillus</taxon>
    </lineage>
</organism>
<keyword evidence="3" id="KW-0805">Transcription regulation</keyword>
<dbReference type="SMART" id="SM00382">
    <property type="entry name" value="AAA"/>
    <property type="match status" value="1"/>
</dbReference>
<proteinExistence type="predicted"/>
<sequence>MVDIYTYKGRFRSPEVSEKEKELKKSWANYFKNGVVLNEVRPVILSSWKRSQKYGVNPNVNQAPICSPKVLIQKQEGNKDILALIRPFMDDLFDIVKGTDSIIAFCDKDGVVLDLCGDSEIAINAAYVNFTVGANMSEQWIGTNSIGLALVQGKAVQVIGGEHYSTIWHTSHCSSAPIKDPFTNEIIGVITLIGYVRSANPHSLGLVKTAADTIVKLIEQKGIQKETYLMNNYFNAAVDSISDGIIIVNRLGEIIRLNKVASHMLKVPIADMLKRKLSDIEQLQQLSENLKEKISGNDVVLQDTLTLPHDEKYTILFTSRKIIVEGDHLGNIIILKKKKKKEIIKNTAKYTFSSLIGEDNGFKRAIKLASKAATTDKGILIIGESGTGKELFAQAIHNESMRRNGPFIAINSAAIPKDLIASELFGYVEGAFTNAVKGGKTGKFEEANGGTIFLDEIGDMPLELQAHLLRVLEEREITPVGSNFSRPIDIRVIAATNKDLFSLVKENKFRLDLYYRLNVISINIPSLQKRKQDIELLAKHFLPQKTLSVDVLKRFYEYEWPGNLREMKNVMEQIEIFCDDSFVTEEYLPDYLMMQLEDKNTPESLYQSVANDTKRDTLIMTLKNSKSAAAAAKKLGVSSSTLYRWASDYQINIKEYMKKGKK</sequence>
<evidence type="ECO:0000256" key="1">
    <source>
        <dbReference type="ARBA" id="ARBA00022741"/>
    </source>
</evidence>
<keyword evidence="2" id="KW-0067">ATP-binding</keyword>
<dbReference type="SUPFAM" id="SSF52540">
    <property type="entry name" value="P-loop containing nucleoside triphosphate hydrolases"/>
    <property type="match status" value="1"/>
</dbReference>
<dbReference type="SUPFAM" id="SSF55785">
    <property type="entry name" value="PYP-like sensor domain (PAS domain)"/>
    <property type="match status" value="1"/>
</dbReference>
<evidence type="ECO:0000313" key="8">
    <source>
        <dbReference type="Proteomes" id="UP001597506"/>
    </source>
</evidence>
<name>A0ABW5RWY9_9BACI</name>
<comment type="caution">
    <text evidence="7">The sequence shown here is derived from an EMBL/GenBank/DDBJ whole genome shotgun (WGS) entry which is preliminary data.</text>
</comment>
<dbReference type="PROSITE" id="PS00676">
    <property type="entry name" value="SIGMA54_INTERACT_2"/>
    <property type="match status" value="1"/>
</dbReference>
<dbReference type="InterPro" id="IPR027417">
    <property type="entry name" value="P-loop_NTPase"/>
</dbReference>
<dbReference type="RefSeq" id="WP_377937296.1">
    <property type="nucleotide sequence ID" value="NZ_JBHUMF010000031.1"/>
</dbReference>
<gene>
    <name evidence="7" type="ORF">ACFSUL_18100</name>
</gene>
<dbReference type="InterPro" id="IPR025943">
    <property type="entry name" value="Sigma_54_int_dom_ATP-bd_2"/>
</dbReference>
<reference evidence="8" key="1">
    <citation type="journal article" date="2019" name="Int. J. Syst. Evol. Microbiol.">
        <title>The Global Catalogue of Microorganisms (GCM) 10K type strain sequencing project: providing services to taxonomists for standard genome sequencing and annotation.</title>
        <authorList>
            <consortium name="The Broad Institute Genomics Platform"/>
            <consortium name="The Broad Institute Genome Sequencing Center for Infectious Disease"/>
            <person name="Wu L."/>
            <person name="Ma J."/>
        </authorList>
    </citation>
    <scope>NUCLEOTIDE SEQUENCE [LARGE SCALE GENOMIC DNA]</scope>
    <source>
        <strain evidence="8">KCTC 3913</strain>
    </source>
</reference>